<reference evidence="2 3" key="1">
    <citation type="submission" date="2018-11" db="EMBL/GenBank/DDBJ databases">
        <title>The Potential of Streptomyces as Biocontrol Agents against the Tomato grey mould, Botrytis cinerea (Gray mold) Frontiers in Microbiology.</title>
        <authorList>
            <person name="Li D."/>
        </authorList>
    </citation>
    <scope>NUCLEOTIDE SEQUENCE [LARGE SCALE GENOMIC DNA]</scope>
    <source>
        <strain evidence="2 3">NEAU-LD23</strain>
    </source>
</reference>
<evidence type="ECO:0000256" key="1">
    <source>
        <dbReference type="SAM" id="MobiDB-lite"/>
    </source>
</evidence>
<feature type="compositionally biased region" description="Basic and acidic residues" evidence="1">
    <location>
        <begin position="269"/>
        <end position="287"/>
    </location>
</feature>
<dbReference type="AlphaFoldDB" id="A0A3M8WG73"/>
<proteinExistence type="predicted"/>
<keyword evidence="3" id="KW-1185">Reference proteome</keyword>
<evidence type="ECO:0000313" key="3">
    <source>
        <dbReference type="Proteomes" id="UP000275401"/>
    </source>
</evidence>
<dbReference type="InterPro" id="IPR046105">
    <property type="entry name" value="DUF6042"/>
</dbReference>
<sequence length="287" mass="32137">MQTKPLSNWSEDVLEQCLQDVMQGGWSRMRPYALTFLLVSLTTAEAPPTRQDLALAPLVHNSSNPGSQLDLSCWEDVSTLHEDERAARPAELAAAARYAAHYGLPPMQTVNDVITLLIAAQVIHEIPDTAGVARLYPAHPVPAPVDVFPLDEEEAAIQRQLRFEAAYEGHSYRIIELFAPEGERRKEITTSLERLARVIDSTPDDARQAVRLLVNGGDFTTTLDITELPPHKVFRLRCDWAQFDDGRIGIHGMTEDGRIEVTLPTRLTDPTDEHDREPPPQHPHPER</sequence>
<dbReference type="RefSeq" id="WP_123100102.1">
    <property type="nucleotide sequence ID" value="NZ_RIBZ01000171.1"/>
</dbReference>
<gene>
    <name evidence="2" type="ORF">EEJ42_13000</name>
</gene>
<dbReference type="EMBL" id="RIBZ01000171">
    <property type="protein sequence ID" value="RNG27759.1"/>
    <property type="molecule type" value="Genomic_DNA"/>
</dbReference>
<dbReference type="Pfam" id="PF19508">
    <property type="entry name" value="DUF6042"/>
    <property type="match status" value="1"/>
</dbReference>
<organism evidence="2 3">
    <name type="scientific">Streptomyces botrytidirepellens</name>
    <dbReference type="NCBI Taxonomy" id="2486417"/>
    <lineage>
        <taxon>Bacteria</taxon>
        <taxon>Bacillati</taxon>
        <taxon>Actinomycetota</taxon>
        <taxon>Actinomycetes</taxon>
        <taxon>Kitasatosporales</taxon>
        <taxon>Streptomycetaceae</taxon>
        <taxon>Streptomyces</taxon>
    </lineage>
</organism>
<accession>A0A3M8WG73</accession>
<comment type="caution">
    <text evidence="2">The sequence shown here is derived from an EMBL/GenBank/DDBJ whole genome shotgun (WGS) entry which is preliminary data.</text>
</comment>
<protein>
    <submittedName>
        <fullName evidence="2">Uncharacterized protein</fullName>
    </submittedName>
</protein>
<feature type="region of interest" description="Disordered" evidence="1">
    <location>
        <begin position="263"/>
        <end position="287"/>
    </location>
</feature>
<name>A0A3M8WG73_9ACTN</name>
<evidence type="ECO:0000313" key="2">
    <source>
        <dbReference type="EMBL" id="RNG27759.1"/>
    </source>
</evidence>
<dbReference type="Proteomes" id="UP000275401">
    <property type="component" value="Unassembled WGS sequence"/>
</dbReference>